<evidence type="ECO:0000259" key="11">
    <source>
        <dbReference type="Pfam" id="PF00456"/>
    </source>
</evidence>
<evidence type="ECO:0000313" key="15">
    <source>
        <dbReference type="Proteomes" id="UP000295793"/>
    </source>
</evidence>
<sequence>MEHDLDPIETQEWLDALASVVREEGTDRAQYLLKQLSDQVTHSGEGVPFAINTPFRNTIRLEEEPKYPGDNDLERKIRAMIRWNAVAMVVKANKSGDDLGGHISSFQSSATLYDIGFNHFWRAPTATHPGDMVYFQGHIAPGIYARSYVEGRLTDEQLNNFRREVDGKGLSSYPHPWLMPDYWQFPTVSMGLGPIQAIYQAHVMRYLENHEKIEKGGRVWAFLGDGEMDEPESLGAISLAGRENLDNLNFVINCNLQRLDGPVRGNGKIIQELEGMFRGAGWNVVKVVWGRHWDKLFAKDSKGLLQKRMDEVVDGELQSYKSHGGAYTREHFFGKYPELAELVKDMSDEDIFRLNRGGHDPYKVFAAFNRAINENGGKPTVILAHTVKGYGIEAGEAKNMTHSLKKLTVDDLKKFRDVCEVPITDAQLEAGEIPFFRPDENSPEMQYIRNKRNTLGGYLPIRRKKSDNELKVPTLESFEALTKESGDREISTTMSFVRVLSTLMKDKEIGNRVVPIVPDEARTFGMEGMFRQFGIYSPWGQSYIPQDKNQVMWYKEDIKGQILQEGINEAGAMSSWIAAATSYSTYNHQLIPFYIYYSMFGFQRIGDLAWASGDLQARGFLIGATSGRTTLNGEGLQHQDGHSHILAGTIPNCVTYDATYGYEVATIIQDGLKRMVEDQEDVFYYITTLNENYTHPGMKPEMVEGIKKGMYLLEEDEKKAKQPTVQLLGSGSIMQEVRAAAEILRSEYGVNADIWAVTSYNELTREGLDADRENLLNPEGEPREAYVTQMLKGREGPVVSSSDYMKNYANQIRKWVPQNYEVLGTDGFGRSDSRAQLRHFFEVDRKWVTVAALKALADEGSIKASVVTDAIKKFDLDINKPNPMTV</sequence>
<dbReference type="SUPFAM" id="SSF52518">
    <property type="entry name" value="Thiamin diphosphate-binding fold (THDP-binding)"/>
    <property type="match status" value="2"/>
</dbReference>
<dbReference type="InterPro" id="IPR051157">
    <property type="entry name" value="PDH/Transketolase"/>
</dbReference>
<dbReference type="Proteomes" id="UP000295793">
    <property type="component" value="Unassembled WGS sequence"/>
</dbReference>
<dbReference type="PANTHER" id="PTHR43825">
    <property type="entry name" value="PYRUVATE DEHYDROGENASE E1 COMPONENT"/>
    <property type="match status" value="1"/>
</dbReference>
<feature type="binding site" evidence="10">
    <location>
        <position position="225"/>
    </location>
    <ligand>
        <name>Mg(2+)</name>
        <dbReference type="ChEBI" id="CHEBI:18420"/>
    </ligand>
</feature>
<feature type="domain" description="Transketolase-like C-terminal" evidence="13">
    <location>
        <begin position="709"/>
        <end position="844"/>
    </location>
</feature>
<evidence type="ECO:0000256" key="9">
    <source>
        <dbReference type="PIRNR" id="PIRNR000156"/>
    </source>
</evidence>
<dbReference type="RefSeq" id="WP_132702005.1">
    <property type="nucleotide sequence ID" value="NZ_SLZR01000010.1"/>
</dbReference>
<keyword evidence="6 9" id="KW-0786">Thiamine pyrophosphate</keyword>
<dbReference type="InterPro" id="IPR041621">
    <property type="entry name" value="PDH_E1_M"/>
</dbReference>
<dbReference type="GO" id="GO:0004739">
    <property type="term" value="F:pyruvate dehydrogenase (acetyl-transferring) activity"/>
    <property type="evidence" value="ECO:0007669"/>
    <property type="project" value="UniProtKB-EC"/>
</dbReference>
<dbReference type="PANTHER" id="PTHR43825:SF3">
    <property type="entry name" value="PYRUVATE DEHYDROGENASE E1 COMPONENT"/>
    <property type="match status" value="1"/>
</dbReference>
<organism evidence="14 15">
    <name type="scientific">Reinekea marinisedimentorum</name>
    <dbReference type="NCBI Taxonomy" id="230495"/>
    <lineage>
        <taxon>Bacteria</taxon>
        <taxon>Pseudomonadati</taxon>
        <taxon>Pseudomonadota</taxon>
        <taxon>Gammaproteobacteria</taxon>
        <taxon>Oceanospirillales</taxon>
        <taxon>Saccharospirillaceae</taxon>
        <taxon>Reinekea</taxon>
    </lineage>
</organism>
<dbReference type="SUPFAM" id="SSF52922">
    <property type="entry name" value="TK C-terminal domain-like"/>
    <property type="match status" value="1"/>
</dbReference>
<evidence type="ECO:0000256" key="8">
    <source>
        <dbReference type="ARBA" id="ARBA00051231"/>
    </source>
</evidence>
<dbReference type="FunFam" id="3.40.50.970:FF:000011">
    <property type="entry name" value="Pyruvate dehydrogenase E1 component"/>
    <property type="match status" value="1"/>
</dbReference>
<comment type="cofactor">
    <cofactor evidence="10">
        <name>Mg(2+)</name>
        <dbReference type="ChEBI" id="CHEBI:18420"/>
    </cofactor>
</comment>
<dbReference type="AlphaFoldDB" id="A0A4R3I5P3"/>
<dbReference type="Gene3D" id="3.40.50.920">
    <property type="match status" value="1"/>
</dbReference>
<evidence type="ECO:0000256" key="1">
    <source>
        <dbReference type="ARBA" id="ARBA00001964"/>
    </source>
</evidence>
<dbReference type="Pfam" id="PF22613">
    <property type="entry name" value="Transketolase_C_1"/>
    <property type="match status" value="1"/>
</dbReference>
<evidence type="ECO:0000256" key="10">
    <source>
        <dbReference type="PIRSR" id="PIRSR000156-1"/>
    </source>
</evidence>
<evidence type="ECO:0000256" key="7">
    <source>
        <dbReference type="ARBA" id="ARBA00023317"/>
    </source>
</evidence>
<dbReference type="Pfam" id="PF17831">
    <property type="entry name" value="PDH_E1_M"/>
    <property type="match status" value="1"/>
</dbReference>
<dbReference type="InterPro" id="IPR055152">
    <property type="entry name" value="Transketolase-like_C_2"/>
</dbReference>
<dbReference type="OrthoDB" id="9759664at2"/>
<accession>A0A4R3I5P3</accession>
<dbReference type="EC" id="1.2.4.1" evidence="3 9"/>
<evidence type="ECO:0000259" key="13">
    <source>
        <dbReference type="Pfam" id="PF22613"/>
    </source>
</evidence>
<comment type="cofactor">
    <cofactor evidence="1 9">
        <name>thiamine diphosphate</name>
        <dbReference type="ChEBI" id="CHEBI:58937"/>
    </cofactor>
</comment>
<evidence type="ECO:0000256" key="5">
    <source>
        <dbReference type="ARBA" id="ARBA00023002"/>
    </source>
</evidence>
<dbReference type="InterPro" id="IPR009014">
    <property type="entry name" value="Transketo_C/PFOR_II"/>
</dbReference>
<evidence type="ECO:0000256" key="2">
    <source>
        <dbReference type="ARBA" id="ARBA00003157"/>
    </source>
</evidence>
<comment type="catalytic activity">
    <reaction evidence="8 9">
        <text>N(6)-[(R)-lipoyl]-L-lysyl-[protein] + pyruvate + H(+) = N(6)-[(R)-S(8)-acetyldihydrolipoyl]-L-lysyl-[protein] + CO2</text>
        <dbReference type="Rhea" id="RHEA:19189"/>
        <dbReference type="Rhea" id="RHEA-COMP:10474"/>
        <dbReference type="Rhea" id="RHEA-COMP:10478"/>
        <dbReference type="ChEBI" id="CHEBI:15361"/>
        <dbReference type="ChEBI" id="CHEBI:15378"/>
        <dbReference type="ChEBI" id="CHEBI:16526"/>
        <dbReference type="ChEBI" id="CHEBI:83099"/>
        <dbReference type="ChEBI" id="CHEBI:83111"/>
        <dbReference type="EC" id="1.2.4.1"/>
    </reaction>
</comment>
<dbReference type="InterPro" id="IPR035807">
    <property type="entry name" value="PDC_E1_N"/>
</dbReference>
<evidence type="ECO:0000256" key="4">
    <source>
        <dbReference type="ARBA" id="ARBA00017172"/>
    </source>
</evidence>
<dbReference type="CDD" id="cd02017">
    <property type="entry name" value="TPP_E1_EcPDC_like"/>
    <property type="match status" value="1"/>
</dbReference>
<feature type="domain" description="Transketolase N-terminal" evidence="11">
    <location>
        <begin position="100"/>
        <end position="290"/>
    </location>
</feature>
<dbReference type="Gene3D" id="3.40.50.970">
    <property type="match status" value="2"/>
</dbReference>
<feature type="binding site" evidence="10">
    <location>
        <position position="257"/>
    </location>
    <ligand>
        <name>Mg(2+)</name>
        <dbReference type="ChEBI" id="CHEBI:18420"/>
    </ligand>
</feature>
<name>A0A4R3I5P3_9GAMM</name>
<evidence type="ECO:0000259" key="12">
    <source>
        <dbReference type="Pfam" id="PF17831"/>
    </source>
</evidence>
<dbReference type="Pfam" id="PF00456">
    <property type="entry name" value="Transketolase_N"/>
    <property type="match status" value="1"/>
</dbReference>
<dbReference type="EMBL" id="SLZR01000010">
    <property type="protein sequence ID" value="TCS40107.1"/>
    <property type="molecule type" value="Genomic_DNA"/>
</dbReference>
<comment type="function">
    <text evidence="2 9">Component of the pyruvate dehydrogenase (PDH) complex, that catalyzes the overall conversion of pyruvate to acetyl-CoA and CO(2).</text>
</comment>
<feature type="domain" description="Pyruvate dehydrogenase E1 component middle" evidence="12">
    <location>
        <begin position="477"/>
        <end position="696"/>
    </location>
</feature>
<dbReference type="PIRSF" id="PIRSF000156">
    <property type="entry name" value="Pyruvate_dh_E1"/>
    <property type="match status" value="1"/>
</dbReference>
<keyword evidence="10" id="KW-0460">Magnesium</keyword>
<keyword evidence="7 9" id="KW-0670">Pyruvate</keyword>
<feature type="binding site" evidence="10">
    <location>
        <position position="255"/>
    </location>
    <ligand>
        <name>Mg(2+)</name>
        <dbReference type="ChEBI" id="CHEBI:18420"/>
    </ligand>
</feature>
<keyword evidence="5 9" id="KW-0560">Oxidoreductase</keyword>
<dbReference type="InterPro" id="IPR005474">
    <property type="entry name" value="Transketolase_N"/>
</dbReference>
<comment type="caution">
    <text evidence="14">The sequence shown here is derived from an EMBL/GenBank/DDBJ whole genome shotgun (WGS) entry which is preliminary data.</text>
</comment>
<protein>
    <recommendedName>
        <fullName evidence="4 9">Pyruvate dehydrogenase E1 component</fullName>
        <ecNumber evidence="3 9">1.2.4.1</ecNumber>
    </recommendedName>
</protein>
<reference evidence="14 15" key="1">
    <citation type="submission" date="2019-03" db="EMBL/GenBank/DDBJ databases">
        <title>Genomic Encyclopedia of Archaeal and Bacterial Type Strains, Phase II (KMG-II): from individual species to whole genera.</title>
        <authorList>
            <person name="Goeker M."/>
        </authorList>
    </citation>
    <scope>NUCLEOTIDE SEQUENCE [LARGE SCALE GENOMIC DNA]</scope>
    <source>
        <strain evidence="14 15">DSM 15388</strain>
    </source>
</reference>
<dbReference type="GO" id="GO:0000287">
    <property type="term" value="F:magnesium ion binding"/>
    <property type="evidence" value="ECO:0007669"/>
    <property type="project" value="UniProtKB-ARBA"/>
</dbReference>
<dbReference type="InterPro" id="IPR004660">
    <property type="entry name" value="PDH_E1"/>
</dbReference>
<evidence type="ECO:0000313" key="14">
    <source>
        <dbReference type="EMBL" id="TCS40107.1"/>
    </source>
</evidence>
<evidence type="ECO:0000256" key="6">
    <source>
        <dbReference type="ARBA" id="ARBA00023052"/>
    </source>
</evidence>
<dbReference type="InterPro" id="IPR029061">
    <property type="entry name" value="THDP-binding"/>
</dbReference>
<keyword evidence="10" id="KW-0479">Metal-binding</keyword>
<dbReference type="NCBIfam" id="TIGR00759">
    <property type="entry name" value="aceE"/>
    <property type="match status" value="1"/>
</dbReference>
<evidence type="ECO:0000256" key="3">
    <source>
        <dbReference type="ARBA" id="ARBA00012281"/>
    </source>
</evidence>
<dbReference type="FunFam" id="3.40.50.970:FF:000009">
    <property type="entry name" value="Pyruvate dehydrogenase E1 component"/>
    <property type="match status" value="1"/>
</dbReference>
<gene>
    <name evidence="14" type="ORF">BCF53_11023</name>
</gene>
<keyword evidence="15" id="KW-1185">Reference proteome</keyword>
<proteinExistence type="predicted"/>